<evidence type="ECO:0000313" key="2">
    <source>
        <dbReference type="Proteomes" id="UP000789342"/>
    </source>
</evidence>
<accession>A0A9N9BQ20</accession>
<sequence>MESVALYRQDIQNDKIWENLDEINSSKAKSYLIDLELDINKREAVYQITKEGFKVAQRGLQEYSDAEIIKKENRKNSHQYKETFDDNGDIITDGISGTDSNLQKAVASMAGNVESDALAMDDFDLEKVFEKYTDECENEFELFQKQHGRNLSWTLILIRKYKKNGKNQLKPKNTLADWEKAWHGLFDERESNEDLVIKEILHNILSPYIEAFKAPFNILKSGDLEERQYSTQFSSEAANIDEQTGPPDVNDITDFYARGYKLVRTIRGVLNQRIILRPNNGINDYNNLVSFGALGHRDEESEKVKLHLSEMCASSHNSGVIVKKSSS</sequence>
<dbReference type="OrthoDB" id="2424859at2759"/>
<dbReference type="AlphaFoldDB" id="A0A9N9BQ20"/>
<gene>
    <name evidence="1" type="ORF">AMORRO_LOCUS6522</name>
</gene>
<organism evidence="1 2">
    <name type="scientific">Acaulospora morrowiae</name>
    <dbReference type="NCBI Taxonomy" id="94023"/>
    <lineage>
        <taxon>Eukaryota</taxon>
        <taxon>Fungi</taxon>
        <taxon>Fungi incertae sedis</taxon>
        <taxon>Mucoromycota</taxon>
        <taxon>Glomeromycotina</taxon>
        <taxon>Glomeromycetes</taxon>
        <taxon>Diversisporales</taxon>
        <taxon>Acaulosporaceae</taxon>
        <taxon>Acaulospora</taxon>
    </lineage>
</organism>
<protein>
    <submittedName>
        <fullName evidence="1">1253_t:CDS:1</fullName>
    </submittedName>
</protein>
<dbReference type="EMBL" id="CAJVPV010004371">
    <property type="protein sequence ID" value="CAG8572142.1"/>
    <property type="molecule type" value="Genomic_DNA"/>
</dbReference>
<proteinExistence type="predicted"/>
<name>A0A9N9BQ20_9GLOM</name>
<reference evidence="1" key="1">
    <citation type="submission" date="2021-06" db="EMBL/GenBank/DDBJ databases">
        <authorList>
            <person name="Kallberg Y."/>
            <person name="Tangrot J."/>
            <person name="Rosling A."/>
        </authorList>
    </citation>
    <scope>NUCLEOTIDE SEQUENCE</scope>
    <source>
        <strain evidence="1">CL551</strain>
    </source>
</reference>
<keyword evidence="2" id="KW-1185">Reference proteome</keyword>
<evidence type="ECO:0000313" key="1">
    <source>
        <dbReference type="EMBL" id="CAG8572142.1"/>
    </source>
</evidence>
<comment type="caution">
    <text evidence="1">The sequence shown here is derived from an EMBL/GenBank/DDBJ whole genome shotgun (WGS) entry which is preliminary data.</text>
</comment>
<dbReference type="Proteomes" id="UP000789342">
    <property type="component" value="Unassembled WGS sequence"/>
</dbReference>